<keyword evidence="3" id="KW-1185">Reference proteome</keyword>
<organism evidence="2 3">
    <name type="scientific">Prunus dulcis</name>
    <name type="common">Almond</name>
    <name type="synonym">Amygdalus dulcis</name>
    <dbReference type="NCBI Taxonomy" id="3755"/>
    <lineage>
        <taxon>Eukaryota</taxon>
        <taxon>Viridiplantae</taxon>
        <taxon>Streptophyta</taxon>
        <taxon>Embryophyta</taxon>
        <taxon>Tracheophyta</taxon>
        <taxon>Spermatophyta</taxon>
        <taxon>Magnoliopsida</taxon>
        <taxon>eudicotyledons</taxon>
        <taxon>Gunneridae</taxon>
        <taxon>Pentapetalae</taxon>
        <taxon>rosids</taxon>
        <taxon>fabids</taxon>
        <taxon>Rosales</taxon>
        <taxon>Rosaceae</taxon>
        <taxon>Amygdaloideae</taxon>
        <taxon>Amygdaleae</taxon>
        <taxon>Prunus</taxon>
    </lineage>
</organism>
<protein>
    <submittedName>
        <fullName evidence="2">Uncharacterized protein</fullName>
    </submittedName>
</protein>
<evidence type="ECO:0000256" key="1">
    <source>
        <dbReference type="SAM" id="MobiDB-lite"/>
    </source>
</evidence>
<feature type="region of interest" description="Disordered" evidence="1">
    <location>
        <begin position="1"/>
        <end position="32"/>
    </location>
</feature>
<dbReference type="AlphaFoldDB" id="A0AAD4YST9"/>
<dbReference type="EMBL" id="JAJFAZ020000006">
    <property type="protein sequence ID" value="KAI5321112.1"/>
    <property type="molecule type" value="Genomic_DNA"/>
</dbReference>
<feature type="compositionally biased region" description="Basic and acidic residues" evidence="1">
    <location>
        <begin position="16"/>
        <end position="32"/>
    </location>
</feature>
<name>A0AAD4YST9_PRUDU</name>
<accession>A0AAD4YST9</accession>
<sequence>MKQNGLVKVPGCSWVERGDGQNGQEERKDPEESWIRMTGQESVGVPTRKSSFVGAYENFPECQEQIGTSQLNFFLDAAVNFS</sequence>
<dbReference type="Proteomes" id="UP001054821">
    <property type="component" value="Chromosome 6"/>
</dbReference>
<comment type="caution">
    <text evidence="2">The sequence shown here is derived from an EMBL/GenBank/DDBJ whole genome shotgun (WGS) entry which is preliminary data.</text>
</comment>
<evidence type="ECO:0000313" key="2">
    <source>
        <dbReference type="EMBL" id="KAI5321112.1"/>
    </source>
</evidence>
<reference evidence="2 3" key="1">
    <citation type="journal article" date="2022" name="G3 (Bethesda)">
        <title>Whole-genome sequence and methylome profiling of the almond [Prunus dulcis (Mill.) D.A. Webb] cultivar 'Nonpareil'.</title>
        <authorList>
            <person name="D'Amico-Willman K.M."/>
            <person name="Ouma W.Z."/>
            <person name="Meulia T."/>
            <person name="Sideli G.M."/>
            <person name="Gradziel T.M."/>
            <person name="Fresnedo-Ramirez J."/>
        </authorList>
    </citation>
    <scope>NUCLEOTIDE SEQUENCE [LARGE SCALE GENOMIC DNA]</scope>
    <source>
        <strain evidence="2">Clone GOH B32 T37-40</strain>
    </source>
</reference>
<proteinExistence type="predicted"/>
<evidence type="ECO:0000313" key="3">
    <source>
        <dbReference type="Proteomes" id="UP001054821"/>
    </source>
</evidence>
<gene>
    <name evidence="2" type="ORF">L3X38_030183</name>
</gene>